<dbReference type="Proteomes" id="UP000828048">
    <property type="component" value="Chromosome 5"/>
</dbReference>
<proteinExistence type="predicted"/>
<sequence length="226" mass="24430">MEVAGWAVKVIIFIVISSVLPRCASATTNHSVGGPTGWDLASDLRAWAAAATFYAGDNLVFSYGPTHDVLEVNEEDFRRCRTTNPIKAYNNGETVVQLEEGGTTRYFFCGRSRHCEMGLKLEVEINPLPNNNATNGTSSSKKNPPTIQHTPPPNSGSQSPPGHHPYPDHHLPLSPIPVPAPVDDNRDHQYCRPTSGSEGAGRVSDGHPTKLLLGIAAIWLLPLIHA</sequence>
<name>A0ACB7Y2X2_9ERIC</name>
<accession>A0ACB7Y2X2</accession>
<gene>
    <name evidence="1" type="ORF">Vadar_027745</name>
</gene>
<keyword evidence="2" id="KW-1185">Reference proteome</keyword>
<protein>
    <submittedName>
        <fullName evidence="1">Uncharacterized protein</fullName>
    </submittedName>
</protein>
<reference evidence="1 2" key="1">
    <citation type="journal article" date="2021" name="Hortic Res">
        <title>High-quality reference genome and annotation aids understanding of berry development for evergreen blueberry (Vaccinium darrowii).</title>
        <authorList>
            <person name="Yu J."/>
            <person name="Hulse-Kemp A.M."/>
            <person name="Babiker E."/>
            <person name="Staton M."/>
        </authorList>
    </citation>
    <scope>NUCLEOTIDE SEQUENCE [LARGE SCALE GENOMIC DNA]</scope>
    <source>
        <strain evidence="2">cv. NJ 8807/NJ 8810</strain>
        <tissue evidence="1">Young leaf</tissue>
    </source>
</reference>
<organism evidence="1 2">
    <name type="scientific">Vaccinium darrowii</name>
    <dbReference type="NCBI Taxonomy" id="229202"/>
    <lineage>
        <taxon>Eukaryota</taxon>
        <taxon>Viridiplantae</taxon>
        <taxon>Streptophyta</taxon>
        <taxon>Embryophyta</taxon>
        <taxon>Tracheophyta</taxon>
        <taxon>Spermatophyta</taxon>
        <taxon>Magnoliopsida</taxon>
        <taxon>eudicotyledons</taxon>
        <taxon>Gunneridae</taxon>
        <taxon>Pentapetalae</taxon>
        <taxon>asterids</taxon>
        <taxon>Ericales</taxon>
        <taxon>Ericaceae</taxon>
        <taxon>Vaccinioideae</taxon>
        <taxon>Vaccinieae</taxon>
        <taxon>Vaccinium</taxon>
    </lineage>
</organism>
<comment type="caution">
    <text evidence="1">The sequence shown here is derived from an EMBL/GenBank/DDBJ whole genome shotgun (WGS) entry which is preliminary data.</text>
</comment>
<dbReference type="EMBL" id="CM037155">
    <property type="protein sequence ID" value="KAH7847577.1"/>
    <property type="molecule type" value="Genomic_DNA"/>
</dbReference>
<evidence type="ECO:0000313" key="1">
    <source>
        <dbReference type="EMBL" id="KAH7847577.1"/>
    </source>
</evidence>
<evidence type="ECO:0000313" key="2">
    <source>
        <dbReference type="Proteomes" id="UP000828048"/>
    </source>
</evidence>